<dbReference type="GO" id="GO:0005096">
    <property type="term" value="F:GTPase activator activity"/>
    <property type="evidence" value="ECO:0007669"/>
    <property type="project" value="TreeGrafter"/>
</dbReference>
<keyword evidence="2" id="KW-1133">Transmembrane helix</keyword>
<dbReference type="Proteomes" id="UP001202328">
    <property type="component" value="Unassembled WGS sequence"/>
</dbReference>
<feature type="region of interest" description="Disordered" evidence="1">
    <location>
        <begin position="192"/>
        <end position="241"/>
    </location>
</feature>
<keyword evidence="2" id="KW-0472">Membrane</keyword>
<feature type="compositionally biased region" description="Low complexity" evidence="1">
    <location>
        <begin position="222"/>
        <end position="232"/>
    </location>
</feature>
<dbReference type="SUPFAM" id="SSF47923">
    <property type="entry name" value="Ypt/Rab-GAP domain of gyp1p"/>
    <property type="match status" value="2"/>
</dbReference>
<name>A0AAD4XBH3_9MAGN</name>
<dbReference type="AlphaFoldDB" id="A0AAD4XBH3"/>
<keyword evidence="2" id="KW-0812">Transmembrane</keyword>
<keyword evidence="4" id="KW-1185">Reference proteome</keyword>
<comment type="caution">
    <text evidence="3">The sequence shown here is derived from an EMBL/GenBank/DDBJ whole genome shotgun (WGS) entry which is preliminary data.</text>
</comment>
<dbReference type="EMBL" id="JAJJMB010012638">
    <property type="protein sequence ID" value="KAI3874972.1"/>
    <property type="molecule type" value="Genomic_DNA"/>
</dbReference>
<evidence type="ECO:0000313" key="4">
    <source>
        <dbReference type="Proteomes" id="UP001202328"/>
    </source>
</evidence>
<evidence type="ECO:0000256" key="1">
    <source>
        <dbReference type="SAM" id="MobiDB-lite"/>
    </source>
</evidence>
<sequence length="367" mass="41653">MSQWYLGGGGGKEGFRRLLFVAGGGTNAWPATLIPLADLRLRSRYVLKSNMQTFNNVGIAVAVTAMAGITIVHTLVDHHGRSFRRRKHPLPHQQWKIHYGLSSTQEEREITRSQKREQFEKFWNQCKHLLKRIDDEHSIVEDPDSPASEDVIAKESSSAVKESPDCKDSHDQVHDQSLHCAYSDNNESGITSVDIIEEPESRQTSAAIDSRDENDPDKPTNGKSSPSKAGGSKVHRDEDFETRQRIMRLDAVRTNGEWIVYSPTQAVVQGQGTQSCRGTLYDDEIGYSQGMRDLLSPIAAIVEMIMRLFGGLHLNTNVKIIKFKDSHLYRHPEKMQAEDCIIVYRMVVVLFRRELTFEQTLCLWEVM</sequence>
<dbReference type="InterPro" id="IPR035969">
    <property type="entry name" value="Rab-GAP_TBC_sf"/>
</dbReference>
<dbReference type="PANTHER" id="PTHR22957">
    <property type="entry name" value="TBC1 DOMAIN FAMILY MEMBER GTPASE-ACTIVATING PROTEIN"/>
    <property type="match status" value="1"/>
</dbReference>
<dbReference type="Gene3D" id="1.10.472.80">
    <property type="entry name" value="Ypt/Rab-GAP domain of gyp1p, domain 3"/>
    <property type="match status" value="1"/>
</dbReference>
<feature type="region of interest" description="Disordered" evidence="1">
    <location>
        <begin position="137"/>
        <end position="175"/>
    </location>
</feature>
<organism evidence="3 4">
    <name type="scientific">Papaver atlanticum</name>
    <dbReference type="NCBI Taxonomy" id="357466"/>
    <lineage>
        <taxon>Eukaryota</taxon>
        <taxon>Viridiplantae</taxon>
        <taxon>Streptophyta</taxon>
        <taxon>Embryophyta</taxon>
        <taxon>Tracheophyta</taxon>
        <taxon>Spermatophyta</taxon>
        <taxon>Magnoliopsida</taxon>
        <taxon>Ranunculales</taxon>
        <taxon>Papaveraceae</taxon>
        <taxon>Papaveroideae</taxon>
        <taxon>Papaver</taxon>
    </lineage>
</organism>
<feature type="transmembrane region" description="Helical" evidence="2">
    <location>
        <begin position="18"/>
        <end position="37"/>
    </location>
</feature>
<protein>
    <submittedName>
        <fullName evidence="3">Uncharacterized protein</fullName>
    </submittedName>
</protein>
<evidence type="ECO:0000256" key="2">
    <source>
        <dbReference type="SAM" id="Phobius"/>
    </source>
</evidence>
<proteinExistence type="predicted"/>
<feature type="transmembrane region" description="Helical" evidence="2">
    <location>
        <begin position="57"/>
        <end position="76"/>
    </location>
</feature>
<feature type="compositionally biased region" description="Basic and acidic residues" evidence="1">
    <location>
        <begin position="209"/>
        <end position="220"/>
    </location>
</feature>
<accession>A0AAD4XBH3</accession>
<dbReference type="PANTHER" id="PTHR22957:SF507">
    <property type="entry name" value="OS08G0547200 PROTEIN"/>
    <property type="match status" value="1"/>
</dbReference>
<gene>
    <name evidence="3" type="ORF">MKW98_019545</name>
</gene>
<reference evidence="3" key="1">
    <citation type="submission" date="2022-04" db="EMBL/GenBank/DDBJ databases">
        <title>A functionally conserved STORR gene fusion in Papaver species that diverged 16.8 million years ago.</title>
        <authorList>
            <person name="Catania T."/>
        </authorList>
    </citation>
    <scope>NUCLEOTIDE SEQUENCE</scope>
    <source>
        <strain evidence="3">S-188037</strain>
    </source>
</reference>
<feature type="compositionally biased region" description="Basic and acidic residues" evidence="1">
    <location>
        <begin position="162"/>
        <end position="175"/>
    </location>
</feature>
<evidence type="ECO:0000313" key="3">
    <source>
        <dbReference type="EMBL" id="KAI3874972.1"/>
    </source>
</evidence>